<evidence type="ECO:0000313" key="1">
    <source>
        <dbReference type="EMBL" id="SFA61627.1"/>
    </source>
</evidence>
<evidence type="ECO:0000313" key="2">
    <source>
        <dbReference type="Proteomes" id="UP000182054"/>
    </source>
</evidence>
<sequence length="85" mass="9493">MPVTGDPKELRAVAAAAKRAAADITSSYHLLESKHRSTRYMVPNKANVDDLFRRTQAQIRSSVESLNEIEKRMLAIAIALEQVNK</sequence>
<accession>A0A1I0UCV5</accession>
<name>A0A1I0UCV5_9NOCA</name>
<organism evidence="1 2">
    <name type="scientific">Rhodococcoides kroppenstedtii</name>
    <dbReference type="NCBI Taxonomy" id="293050"/>
    <lineage>
        <taxon>Bacteria</taxon>
        <taxon>Bacillati</taxon>
        <taxon>Actinomycetota</taxon>
        <taxon>Actinomycetes</taxon>
        <taxon>Mycobacteriales</taxon>
        <taxon>Nocardiaceae</taxon>
        <taxon>Rhodococcoides</taxon>
    </lineage>
</organism>
<dbReference type="EMBL" id="FOJN01000018">
    <property type="protein sequence ID" value="SFA61627.1"/>
    <property type="molecule type" value="Genomic_DNA"/>
</dbReference>
<dbReference type="RefSeq" id="WP_139204036.1">
    <property type="nucleotide sequence ID" value="NZ_FOJN01000018.1"/>
</dbReference>
<reference evidence="1 2" key="1">
    <citation type="submission" date="2016-10" db="EMBL/GenBank/DDBJ databases">
        <authorList>
            <person name="de Groot N.N."/>
        </authorList>
    </citation>
    <scope>NUCLEOTIDE SEQUENCE [LARGE SCALE GENOMIC DNA]</scope>
    <source>
        <strain evidence="1 2">DSM 44908</strain>
    </source>
</reference>
<dbReference type="AlphaFoldDB" id="A0A1I0UCV5"/>
<proteinExistence type="predicted"/>
<protein>
    <submittedName>
        <fullName evidence="1">Uncharacterized protein</fullName>
    </submittedName>
</protein>
<gene>
    <name evidence="1" type="ORF">SAMN05444374_11852</name>
</gene>
<dbReference type="Proteomes" id="UP000182054">
    <property type="component" value="Unassembled WGS sequence"/>
</dbReference>
<dbReference type="GeneID" id="85487805"/>